<name>A0ACA9YBK9_9ASCO</name>
<keyword evidence="2" id="KW-1185">Reference proteome</keyword>
<dbReference type="Proteomes" id="UP001152531">
    <property type="component" value="Unassembled WGS sequence"/>
</dbReference>
<protein>
    <submittedName>
        <fullName evidence="1">Uncharacterized protein</fullName>
    </submittedName>
</protein>
<gene>
    <name evidence="1" type="ORF">CLIB1444_08S05402</name>
</gene>
<comment type="caution">
    <text evidence="1">The sequence shown here is derived from an EMBL/GenBank/DDBJ whole genome shotgun (WGS) entry which is preliminary data.</text>
</comment>
<accession>A0ACA9YBK9</accession>
<evidence type="ECO:0000313" key="1">
    <source>
        <dbReference type="EMBL" id="CAH6722258.1"/>
    </source>
</evidence>
<sequence length="401" mass="46936">MTDLNETSINSVEAISYRYYNYVALIIILGILIIGKPRKKVDNKNRKLGQWTAEDYKPPSPAPYPNWDLNKTGPLPYRAFKHKYNITMGIRNMDWSSWFEIDNQWFKFHREKLNRLEKYDTSLYETTKEALPAAYELLEEMREYLPKRYPSMFESTEYGIHNKATDEDVNFMGKYRNFNPAKKTGVDPMKLAALLVQDDLAIMMESKDGQYILKGGAIILPGFWKFRDKFNMTLENIHTSGDVPKFKEKLQSGMEKFFVRLTCDKPVVRNNYFLQTDDQLGWSVSIGNEFKGKVGWGTADEATEIEKIHLRSERQSLRRLPKSGAIIFTVRTYFIPITEIVKEPFIPRRLLNGILSWEEDVQDYRGFTKFKDVLLPYLEEKALEQERLGFLPEEGPNVFPF</sequence>
<organism evidence="1 2">
    <name type="scientific">[Candida] jaroonii</name>
    <dbReference type="NCBI Taxonomy" id="467808"/>
    <lineage>
        <taxon>Eukaryota</taxon>
        <taxon>Fungi</taxon>
        <taxon>Dikarya</taxon>
        <taxon>Ascomycota</taxon>
        <taxon>Saccharomycotina</taxon>
        <taxon>Pichiomycetes</taxon>
        <taxon>Debaryomycetaceae</taxon>
        <taxon>Yamadazyma</taxon>
    </lineage>
</organism>
<proteinExistence type="predicted"/>
<evidence type="ECO:0000313" key="2">
    <source>
        <dbReference type="Proteomes" id="UP001152531"/>
    </source>
</evidence>
<dbReference type="EMBL" id="CALSDN010000008">
    <property type="protein sequence ID" value="CAH6722258.1"/>
    <property type="molecule type" value="Genomic_DNA"/>
</dbReference>
<reference evidence="1" key="1">
    <citation type="submission" date="2022-06" db="EMBL/GenBank/DDBJ databases">
        <authorList>
            <person name="Legras J.-L."/>
            <person name="Devillers H."/>
            <person name="Grondin C."/>
        </authorList>
    </citation>
    <scope>NUCLEOTIDE SEQUENCE</scope>
    <source>
        <strain evidence="1">CLIB 1444</strain>
    </source>
</reference>